<protein>
    <recommendedName>
        <fullName evidence="2">AAA+ ATPase domain-containing protein</fullName>
    </recommendedName>
</protein>
<sequence length="1244" mass="136274">MNDESRGTLHSFFAPNNHHVQELSKPERDGYYATERIESENLPHETHNSVVQPDGTPTHGTAQANATKQSSYSFVSKGPAQLDGTTDIIMDEAERQPKRQAENRIPQDPASNMSKWPISSKPTVHQRKRRKVEYQQADRTSGEGGSDASFTEDNIAPIAIPRECTEHGSPTRVENKHAKAQVPVAVPFSDATKTPPKKMLKIGRSGKLGSPSESPAKLDNSPAKAKKRGRPRKVHVALSRTVIMHYSTEALLSETSIASHIERILAGEERHERVPPRRVTPPPPARPSGPPKPAHPFFTGKLRKQTEASKEESKPIQVPAESPRRPSAVTPGKIRRQIQEIKSLQNPTKAKGELVASSLKTAPQRTEIWPLRGALHVRGNIEHKPCLVKISFHRRKQKQQLVPVHASDSILREFEPVTLLKGYQEGRTRPDGFQDPHPSLRVPLRKLLTGPEILENVVPSLKGDRRHQALVNLQKSITTHVTAYDHGRGEPLPWTHKYAPSNAASVLQSGQEAVLLRDWMRALTVSSTTMASANTSKLVEGKSRKKRRKRNDELDDFIISDGDESDQLGSLTDVDEPGSQGSGESMGKSMVRTALDKAQGEGRRTANAVVLSGPHGCGKTAMVLAAAKELNFQVFEINSGSRRSGRDVLERIGDVLGNHIVSHDKPDAGNVSADEDSTRHSAALQKDLDSGRQGTMNSFFTSKAPKAMSKPKQKKAASSVQPKPEPSRHQKQSIILLEEVDVLFEDDKAFWTTVLSVITTSRRPVIMTCTDESLLPLDDLILHAIFRLSPPPETLATDYLLLLAAQEGHFVDRDAISSLYDQKKRDLRASITELQFWCQLGVGDPRGGLSWIFQRWPAGTGVDANGNVQRVVSDGSYHAGMGWLPYERSDLQCDAWAEELLLDAWGNCAVDPRDEAHFSIATAHGSSTCRDDEPSSRLDALKAMEDLADSLSALDLLLSIDLPSRSTSSRYSPLGSALSTPLDPTQPPLTHKKRASYTEYPRLLQVDALIEPTNLTGNLITSASHLLSKTHSLPLSNRSSSPSSHPLTSHLHNLIRHPTPPSSATPLPATTFYTALDPLSYPSQPTHPVPQAGGYTFLLSPLPPISTDIAPYVRSIVAHDVKLEQDRRKLHEVLHGTETGPATGTGKMRRTRAARGALEGKGRGCVRRERWWDCEVDVEGVLGTGGRGWGVVLGGLMEGLREREEREREEAEVRVAGVQGDVEDGIEGKVENAAGSGDVDMAGG</sequence>
<accession>A0A2P7Z4A2</accession>
<feature type="region of interest" description="Disordered" evidence="1">
    <location>
        <begin position="267"/>
        <end position="333"/>
    </location>
</feature>
<dbReference type="STRING" id="40998.A0A2P7Z4A2"/>
<proteinExistence type="predicted"/>
<feature type="compositionally biased region" description="Basic and acidic residues" evidence="1">
    <location>
        <begin position="304"/>
        <end position="314"/>
    </location>
</feature>
<feature type="compositionally biased region" description="Basic residues" evidence="1">
    <location>
        <begin position="224"/>
        <end position="234"/>
    </location>
</feature>
<feature type="compositionally biased region" description="Basic and acidic residues" evidence="1">
    <location>
        <begin position="92"/>
        <end position="102"/>
    </location>
</feature>
<feature type="domain" description="AAA+ ATPase" evidence="2">
    <location>
        <begin position="605"/>
        <end position="795"/>
    </location>
</feature>
<feature type="region of interest" description="Disordered" evidence="1">
    <location>
        <begin position="1207"/>
        <end position="1244"/>
    </location>
</feature>
<evidence type="ECO:0000256" key="1">
    <source>
        <dbReference type="SAM" id="MobiDB-lite"/>
    </source>
</evidence>
<feature type="compositionally biased region" description="Polar residues" evidence="1">
    <location>
        <begin position="965"/>
        <end position="983"/>
    </location>
</feature>
<organism evidence="3 4">
    <name type="scientific">Elsinoe australis</name>
    <dbReference type="NCBI Taxonomy" id="40998"/>
    <lineage>
        <taxon>Eukaryota</taxon>
        <taxon>Fungi</taxon>
        <taxon>Dikarya</taxon>
        <taxon>Ascomycota</taxon>
        <taxon>Pezizomycotina</taxon>
        <taxon>Dothideomycetes</taxon>
        <taxon>Dothideomycetidae</taxon>
        <taxon>Myriangiales</taxon>
        <taxon>Elsinoaceae</taxon>
        <taxon>Elsinoe</taxon>
    </lineage>
</organism>
<gene>
    <name evidence="3" type="ORF">B9Z65_6987</name>
</gene>
<feature type="compositionally biased region" description="Polar residues" evidence="1">
    <location>
        <begin position="58"/>
        <end position="74"/>
    </location>
</feature>
<reference evidence="3 4" key="1">
    <citation type="submission" date="2017-05" db="EMBL/GenBank/DDBJ databases">
        <title>Draft genome sequence of Elsinoe australis.</title>
        <authorList>
            <person name="Cheng Q."/>
        </authorList>
    </citation>
    <scope>NUCLEOTIDE SEQUENCE [LARGE SCALE GENOMIC DNA]</scope>
    <source>
        <strain evidence="3 4">NL1</strain>
    </source>
</reference>
<dbReference type="InterPro" id="IPR003593">
    <property type="entry name" value="AAA+_ATPase"/>
</dbReference>
<feature type="compositionally biased region" description="Pro residues" evidence="1">
    <location>
        <begin position="278"/>
        <end position="294"/>
    </location>
</feature>
<dbReference type="EMBL" id="NHZQ01000331">
    <property type="protein sequence ID" value="PSK43033.1"/>
    <property type="molecule type" value="Genomic_DNA"/>
</dbReference>
<dbReference type="Proteomes" id="UP000243723">
    <property type="component" value="Unassembled WGS sequence"/>
</dbReference>
<dbReference type="InterPro" id="IPR027417">
    <property type="entry name" value="P-loop_NTPase"/>
</dbReference>
<dbReference type="GO" id="GO:0005524">
    <property type="term" value="F:ATP binding"/>
    <property type="evidence" value="ECO:0007669"/>
    <property type="project" value="InterPro"/>
</dbReference>
<feature type="region of interest" description="Disordered" evidence="1">
    <location>
        <begin position="659"/>
        <end position="731"/>
    </location>
</feature>
<name>A0A2P7Z4A2_9PEZI</name>
<feature type="region of interest" description="Disordered" evidence="1">
    <location>
        <begin position="1"/>
        <end position="234"/>
    </location>
</feature>
<feature type="region of interest" description="Disordered" evidence="1">
    <location>
        <begin position="530"/>
        <end position="589"/>
    </location>
</feature>
<dbReference type="GO" id="GO:0005634">
    <property type="term" value="C:nucleus"/>
    <property type="evidence" value="ECO:0007669"/>
    <property type="project" value="TreeGrafter"/>
</dbReference>
<evidence type="ECO:0000313" key="4">
    <source>
        <dbReference type="Proteomes" id="UP000243723"/>
    </source>
</evidence>
<dbReference type="Pfam" id="PF00004">
    <property type="entry name" value="AAA"/>
    <property type="match status" value="1"/>
</dbReference>
<feature type="compositionally biased region" description="Polar residues" evidence="1">
    <location>
        <begin position="692"/>
        <end position="701"/>
    </location>
</feature>
<comment type="caution">
    <text evidence="3">The sequence shown here is derived from an EMBL/GenBank/DDBJ whole genome shotgun (WGS) entry which is preliminary data.</text>
</comment>
<feature type="region of interest" description="Disordered" evidence="1">
    <location>
        <begin position="965"/>
        <end position="991"/>
    </location>
</feature>
<feature type="compositionally biased region" description="Basic and acidic residues" evidence="1">
    <location>
        <begin position="19"/>
        <end position="47"/>
    </location>
</feature>
<evidence type="ECO:0000313" key="3">
    <source>
        <dbReference type="EMBL" id="PSK43033.1"/>
    </source>
</evidence>
<dbReference type="SMART" id="SM00382">
    <property type="entry name" value="AAA"/>
    <property type="match status" value="1"/>
</dbReference>
<dbReference type="PANTHER" id="PTHR23389">
    <property type="entry name" value="CHROMOSOME TRANSMISSION FIDELITY FACTOR 18"/>
    <property type="match status" value="1"/>
</dbReference>
<evidence type="ECO:0000259" key="2">
    <source>
        <dbReference type="SMART" id="SM00382"/>
    </source>
</evidence>
<dbReference type="Gene3D" id="3.40.50.300">
    <property type="entry name" value="P-loop containing nucleotide triphosphate hydrolases"/>
    <property type="match status" value="1"/>
</dbReference>
<dbReference type="OrthoDB" id="9996895at2759"/>
<dbReference type="SUPFAM" id="SSF52540">
    <property type="entry name" value="P-loop containing nucleoside triphosphate hydrolases"/>
    <property type="match status" value="1"/>
</dbReference>
<dbReference type="GO" id="GO:0003677">
    <property type="term" value="F:DNA binding"/>
    <property type="evidence" value="ECO:0007669"/>
    <property type="project" value="TreeGrafter"/>
</dbReference>
<dbReference type="GO" id="GO:0016887">
    <property type="term" value="F:ATP hydrolysis activity"/>
    <property type="evidence" value="ECO:0007669"/>
    <property type="project" value="InterPro"/>
</dbReference>
<dbReference type="PANTHER" id="PTHR23389:SF21">
    <property type="entry name" value="ATPASE FAMILY AAA DOMAIN-CONTAINING PROTEIN 5"/>
    <property type="match status" value="1"/>
</dbReference>
<dbReference type="InterPro" id="IPR003959">
    <property type="entry name" value="ATPase_AAA_core"/>
</dbReference>
<dbReference type="AlphaFoldDB" id="A0A2P7Z4A2"/>
<keyword evidence="4" id="KW-1185">Reference proteome</keyword>
<feature type="compositionally biased region" description="Acidic residues" evidence="1">
    <location>
        <begin position="553"/>
        <end position="566"/>
    </location>
</feature>